<evidence type="ECO:0000313" key="3">
    <source>
        <dbReference type="EMBL" id="KAF9609469.1"/>
    </source>
</evidence>
<keyword evidence="4" id="KW-1185">Reference proteome</keyword>
<proteinExistence type="inferred from homology"/>
<dbReference type="InterPro" id="IPR023409">
    <property type="entry name" value="14-3-3_CS"/>
</dbReference>
<dbReference type="InterPro" id="IPR036815">
    <property type="entry name" value="14-3-3_dom_sf"/>
</dbReference>
<dbReference type="OrthoDB" id="10260625at2759"/>
<comment type="similarity">
    <text evidence="1">Belongs to the 14-3-3 family.</text>
</comment>
<dbReference type="PROSITE" id="PS00796">
    <property type="entry name" value="1433_1"/>
    <property type="match status" value="1"/>
</dbReference>
<evidence type="ECO:0000259" key="2">
    <source>
        <dbReference type="SMART" id="SM00101"/>
    </source>
</evidence>
<dbReference type="Proteomes" id="UP000631114">
    <property type="component" value="Unassembled WGS sequence"/>
</dbReference>
<dbReference type="InterPro" id="IPR000308">
    <property type="entry name" value="14-3-3"/>
</dbReference>
<dbReference type="Pfam" id="PF00244">
    <property type="entry name" value="14-3-3"/>
    <property type="match status" value="1"/>
</dbReference>
<protein>
    <recommendedName>
        <fullName evidence="2">14-3-3 domain-containing protein</fullName>
    </recommendedName>
</protein>
<dbReference type="SUPFAM" id="SSF48445">
    <property type="entry name" value="14-3-3 protein"/>
    <property type="match status" value="1"/>
</dbReference>
<dbReference type="EMBL" id="JADFTS010000004">
    <property type="protein sequence ID" value="KAF9609469.1"/>
    <property type="molecule type" value="Genomic_DNA"/>
</dbReference>
<sequence length="168" mass="19181">MVECTKKIAKLDLELTVEERNLLSVGYKNVIGACRASWCIMSSIEQKEESKGNEQNVKLIKNYRSKVEEELSMICIDILTIIDEHLIPSATSGESTIFYYKMKGDYFRYLAEFKTEQDRKDVVDQSLKGYQAASNTASTDLSPTHPIRLGLALNFSIFYYEILNSPEK</sequence>
<gene>
    <name evidence="3" type="ORF">IFM89_016468</name>
</gene>
<accession>A0A835I2R3</accession>
<dbReference type="PANTHER" id="PTHR18860">
    <property type="entry name" value="14-3-3 PROTEIN"/>
    <property type="match status" value="1"/>
</dbReference>
<evidence type="ECO:0000313" key="4">
    <source>
        <dbReference type="Proteomes" id="UP000631114"/>
    </source>
</evidence>
<dbReference type="PRINTS" id="PR00305">
    <property type="entry name" value="1433ZETA"/>
</dbReference>
<dbReference type="AlphaFoldDB" id="A0A835I2R3"/>
<organism evidence="3 4">
    <name type="scientific">Coptis chinensis</name>
    <dbReference type="NCBI Taxonomy" id="261450"/>
    <lineage>
        <taxon>Eukaryota</taxon>
        <taxon>Viridiplantae</taxon>
        <taxon>Streptophyta</taxon>
        <taxon>Embryophyta</taxon>
        <taxon>Tracheophyta</taxon>
        <taxon>Spermatophyta</taxon>
        <taxon>Magnoliopsida</taxon>
        <taxon>Ranunculales</taxon>
        <taxon>Ranunculaceae</taxon>
        <taxon>Coptidoideae</taxon>
        <taxon>Coptis</taxon>
    </lineage>
</organism>
<dbReference type="InterPro" id="IPR023410">
    <property type="entry name" value="14-3-3_domain"/>
</dbReference>
<evidence type="ECO:0000256" key="1">
    <source>
        <dbReference type="ARBA" id="ARBA00006141"/>
    </source>
</evidence>
<feature type="domain" description="14-3-3" evidence="2">
    <location>
        <begin position="1"/>
        <end position="168"/>
    </location>
</feature>
<comment type="caution">
    <text evidence="3">The sequence shown here is derived from an EMBL/GenBank/DDBJ whole genome shotgun (WGS) entry which is preliminary data.</text>
</comment>
<name>A0A835I2R3_9MAGN</name>
<dbReference type="SMART" id="SM00101">
    <property type="entry name" value="14_3_3"/>
    <property type="match status" value="1"/>
</dbReference>
<reference evidence="3 4" key="1">
    <citation type="submission" date="2020-10" db="EMBL/GenBank/DDBJ databases">
        <title>The Coptis chinensis genome and diversification of protoberbering-type alkaloids.</title>
        <authorList>
            <person name="Wang B."/>
            <person name="Shu S."/>
            <person name="Song C."/>
            <person name="Liu Y."/>
        </authorList>
    </citation>
    <scope>NUCLEOTIDE SEQUENCE [LARGE SCALE GENOMIC DNA]</scope>
    <source>
        <strain evidence="3">HL-2020</strain>
        <tissue evidence="3">Leaf</tissue>
    </source>
</reference>
<dbReference type="Gene3D" id="1.20.190.20">
    <property type="entry name" value="14-3-3 domain"/>
    <property type="match status" value="1"/>
</dbReference>